<keyword evidence="1" id="KW-0472">Membrane</keyword>
<dbReference type="EMBL" id="JASCZI010151431">
    <property type="protein sequence ID" value="MED6172808.1"/>
    <property type="molecule type" value="Genomic_DNA"/>
</dbReference>
<evidence type="ECO:0000256" key="1">
    <source>
        <dbReference type="SAM" id="Phobius"/>
    </source>
</evidence>
<evidence type="ECO:0000313" key="2">
    <source>
        <dbReference type="EMBL" id="MED6172808.1"/>
    </source>
</evidence>
<organism evidence="2 3">
    <name type="scientific">Stylosanthes scabra</name>
    <dbReference type="NCBI Taxonomy" id="79078"/>
    <lineage>
        <taxon>Eukaryota</taxon>
        <taxon>Viridiplantae</taxon>
        <taxon>Streptophyta</taxon>
        <taxon>Embryophyta</taxon>
        <taxon>Tracheophyta</taxon>
        <taxon>Spermatophyta</taxon>
        <taxon>Magnoliopsida</taxon>
        <taxon>eudicotyledons</taxon>
        <taxon>Gunneridae</taxon>
        <taxon>Pentapetalae</taxon>
        <taxon>rosids</taxon>
        <taxon>fabids</taxon>
        <taxon>Fabales</taxon>
        <taxon>Fabaceae</taxon>
        <taxon>Papilionoideae</taxon>
        <taxon>50 kb inversion clade</taxon>
        <taxon>dalbergioids sensu lato</taxon>
        <taxon>Dalbergieae</taxon>
        <taxon>Pterocarpus clade</taxon>
        <taxon>Stylosanthes</taxon>
    </lineage>
</organism>
<protein>
    <submittedName>
        <fullName evidence="2">Uncharacterized protein</fullName>
    </submittedName>
</protein>
<gene>
    <name evidence="2" type="ORF">PIB30_053401</name>
</gene>
<accession>A0ABU6VKV7</accession>
<feature type="non-terminal residue" evidence="2">
    <location>
        <position position="1"/>
    </location>
</feature>
<name>A0ABU6VKV7_9FABA</name>
<dbReference type="Proteomes" id="UP001341840">
    <property type="component" value="Unassembled WGS sequence"/>
</dbReference>
<proteinExistence type="predicted"/>
<keyword evidence="1" id="KW-1133">Transmembrane helix</keyword>
<evidence type="ECO:0000313" key="3">
    <source>
        <dbReference type="Proteomes" id="UP001341840"/>
    </source>
</evidence>
<reference evidence="2 3" key="1">
    <citation type="journal article" date="2023" name="Plants (Basel)">
        <title>Bridging the Gap: Combining Genomics and Transcriptomics Approaches to Understand Stylosanthes scabra, an Orphan Legume from the Brazilian Caatinga.</title>
        <authorList>
            <person name="Ferreira-Neto J.R.C."/>
            <person name="da Silva M.D."/>
            <person name="Binneck E."/>
            <person name="de Melo N.F."/>
            <person name="da Silva R.H."/>
            <person name="de Melo A.L.T.M."/>
            <person name="Pandolfi V."/>
            <person name="Bustamante F.O."/>
            <person name="Brasileiro-Vidal A.C."/>
            <person name="Benko-Iseppon A.M."/>
        </authorList>
    </citation>
    <scope>NUCLEOTIDE SEQUENCE [LARGE SCALE GENOMIC DNA]</scope>
    <source>
        <tissue evidence="2">Leaves</tissue>
    </source>
</reference>
<keyword evidence="3" id="KW-1185">Reference proteome</keyword>
<sequence length="69" mass="7642">IVVRRWWSKLGFRCLWKLVVATRRPLQLAASIADGIMDGGVAMNSGGVLGFVCCVICSLAYTVRIDWEL</sequence>
<feature type="transmembrane region" description="Helical" evidence="1">
    <location>
        <begin position="41"/>
        <end position="63"/>
    </location>
</feature>
<keyword evidence="1" id="KW-0812">Transmembrane</keyword>
<comment type="caution">
    <text evidence="2">The sequence shown here is derived from an EMBL/GenBank/DDBJ whole genome shotgun (WGS) entry which is preliminary data.</text>
</comment>